<dbReference type="EC" id="3.6.3.25" evidence="14"/>
<comment type="subunit">
    <text evidence="2">The complex is composed of two ATP-binding proteins (CysA), two transmembrane proteins (CysT and CysW) and a solute-binding protein (CysP).</text>
</comment>
<dbReference type="InterPro" id="IPR017871">
    <property type="entry name" value="ABC_transporter-like_CS"/>
</dbReference>
<evidence type="ECO:0000256" key="4">
    <source>
        <dbReference type="ARBA" id="ARBA00022692"/>
    </source>
</evidence>
<evidence type="ECO:0000256" key="7">
    <source>
        <dbReference type="ARBA" id="ARBA00022989"/>
    </source>
</evidence>
<dbReference type="Gene3D" id="1.10.3720.10">
    <property type="entry name" value="MetI-like"/>
    <property type="match status" value="1"/>
</dbReference>
<evidence type="ECO:0000256" key="1">
    <source>
        <dbReference type="ARBA" id="ARBA00004651"/>
    </source>
</evidence>
<evidence type="ECO:0000256" key="9">
    <source>
        <dbReference type="ARBA" id="ARBA00023136"/>
    </source>
</evidence>
<evidence type="ECO:0000259" key="13">
    <source>
        <dbReference type="PROSITE" id="PS50928"/>
    </source>
</evidence>
<protein>
    <submittedName>
        <fullName evidence="14">Sulfate and thiosulfate import ATP-binding protein CysA</fullName>
        <ecNumber evidence="14">3.6.3.25</ecNumber>
    </submittedName>
</protein>
<feature type="transmembrane region" description="Helical" evidence="11">
    <location>
        <begin position="86"/>
        <end position="110"/>
    </location>
</feature>
<keyword evidence="3" id="KW-0813">Transport</keyword>
<dbReference type="PROSITE" id="PS00211">
    <property type="entry name" value="ABC_TRANSPORTER_1"/>
    <property type="match status" value="1"/>
</dbReference>
<keyword evidence="4 11" id="KW-0812">Transmembrane</keyword>
<evidence type="ECO:0000256" key="3">
    <source>
        <dbReference type="ARBA" id="ARBA00022448"/>
    </source>
</evidence>
<organism evidence="14 15">
    <name type="scientific">Acetobacter malorum</name>
    <dbReference type="NCBI Taxonomy" id="178901"/>
    <lineage>
        <taxon>Bacteria</taxon>
        <taxon>Pseudomonadati</taxon>
        <taxon>Pseudomonadota</taxon>
        <taxon>Alphaproteobacteria</taxon>
        <taxon>Acetobacterales</taxon>
        <taxon>Acetobacteraceae</taxon>
        <taxon>Acetobacter</taxon>
    </lineage>
</organism>
<evidence type="ECO:0000256" key="11">
    <source>
        <dbReference type="SAM" id="Phobius"/>
    </source>
</evidence>
<evidence type="ECO:0000256" key="2">
    <source>
        <dbReference type="ARBA" id="ARBA00011779"/>
    </source>
</evidence>
<feature type="transmembrane region" description="Helical" evidence="11">
    <location>
        <begin position="233"/>
        <end position="254"/>
    </location>
</feature>
<evidence type="ECO:0000259" key="12">
    <source>
        <dbReference type="PROSITE" id="PS50893"/>
    </source>
</evidence>
<gene>
    <name evidence="14" type="ORF">Amal_02591</name>
</gene>
<dbReference type="InterPro" id="IPR005667">
    <property type="entry name" value="Sulph_transpt2"/>
</dbReference>
<sequence>MRKYALWVLTWGLIVLVLLMPPAVVVAEALKNGLAPALESLSDPDGLAAIWLTLEVTVVSVVANTIFGVLAAWVLTKYRFPGRSALLVLVELPLSISPVVSGLVWLLLFGAQGWWGPALEQAGIHIAFAVTGIMLATIFVTLPYVVRTLVPLMEQQGRDAEEAAMLAGAGFWNILWRVTLPGARVALFSGILLTTARAMGEFGAVSVVSGHIPGMTETMPLHIESLYNGYQTVAAFSMAALLAGMAMMAVSAPLCAGVAGPLEGEAGMSVQVEHLVRYAPGSTRRLLNDVSLDVPTGAFVALVGPSGAGKTTLLRAIAGLDTFEQGTLLLDGQTMGSMRDRARKIGFVFQNYALFPHMTVAKNIAFGLDVLPRSERPSRSAIAARVQELLDLMQIPDAGPSYPTRLSGGQRQRVALARALATGPKLLLLDEPFGALDPIVRRSIRTWLKALHECLGLTTILVTHDQDEAVEIADRIVVMQHGQIVQDATPEELNRNPQTAFVMEFLGEAPSFNGIVQDGLMVPDEAGLLPFPVDASVPHGPVTAMLRPYEIQVCKPEERSAQRQVVSLLAEGARNGYRHYRVQLAERSVPFCVPDCTENTVEVQVSGLLDISRARLFRDGERCG</sequence>
<dbReference type="PANTHER" id="PTHR42781:SF4">
    <property type="entry name" value="SPERMIDINE_PUTRESCINE IMPORT ATP-BINDING PROTEIN POTA"/>
    <property type="match status" value="1"/>
</dbReference>
<dbReference type="PROSITE" id="PS50928">
    <property type="entry name" value="ABC_TM1"/>
    <property type="match status" value="1"/>
</dbReference>
<dbReference type="GO" id="GO:0015419">
    <property type="term" value="F:ABC-type sulfate transporter activity"/>
    <property type="evidence" value="ECO:0007669"/>
    <property type="project" value="InterPro"/>
</dbReference>
<dbReference type="InterPro" id="IPR050093">
    <property type="entry name" value="ABC_SmlMolc_Importer"/>
</dbReference>
<feature type="transmembrane region" description="Helical" evidence="11">
    <location>
        <begin position="122"/>
        <end position="146"/>
    </location>
</feature>
<dbReference type="PANTHER" id="PTHR42781">
    <property type="entry name" value="SPERMIDINE/PUTRESCINE IMPORT ATP-BINDING PROTEIN POTA"/>
    <property type="match status" value="1"/>
</dbReference>
<dbReference type="CDD" id="cd06261">
    <property type="entry name" value="TM_PBP2"/>
    <property type="match status" value="1"/>
</dbReference>
<keyword evidence="7 11" id="KW-1133">Transmembrane helix</keyword>
<comment type="caution">
    <text evidence="14">The sequence shown here is derived from an EMBL/GenBank/DDBJ whole genome shotgun (WGS) entry which is preliminary data.</text>
</comment>
<dbReference type="SMART" id="SM00382">
    <property type="entry name" value="AAA"/>
    <property type="match status" value="1"/>
</dbReference>
<comment type="function">
    <text evidence="10">Part of the ABC transporter complex CysAWTP (TC 3.A.1.6.1) involved in sulfate/thiosulfate import. Probably responsible for the translocation of the substrate across the membrane.</text>
</comment>
<evidence type="ECO:0000256" key="10">
    <source>
        <dbReference type="ARBA" id="ARBA00025323"/>
    </source>
</evidence>
<keyword evidence="8" id="KW-0764">Sulfate transport</keyword>
<dbReference type="Pfam" id="PF00005">
    <property type="entry name" value="ABC_tran"/>
    <property type="match status" value="1"/>
</dbReference>
<proteinExistence type="predicted"/>
<feature type="domain" description="ABC transporter" evidence="12">
    <location>
        <begin position="270"/>
        <end position="506"/>
    </location>
</feature>
<dbReference type="STRING" id="178901.AmDm5_2671"/>
<comment type="subcellular location">
    <subcellularLocation>
        <location evidence="1">Cell membrane</location>
        <topology evidence="1">Multi-pass membrane protein</topology>
    </subcellularLocation>
</comment>
<feature type="domain" description="ABC transmembrane type-1" evidence="13">
    <location>
        <begin position="50"/>
        <end position="251"/>
    </location>
</feature>
<dbReference type="InterPro" id="IPR000515">
    <property type="entry name" value="MetI-like"/>
</dbReference>
<keyword evidence="6 14" id="KW-0067">ATP-binding</keyword>
<dbReference type="AlphaFoldDB" id="A0A177GBR9"/>
<name>A0A177GBR9_9PROT</name>
<evidence type="ECO:0000256" key="6">
    <source>
        <dbReference type="ARBA" id="ARBA00022840"/>
    </source>
</evidence>
<dbReference type="InterPro" id="IPR003439">
    <property type="entry name" value="ABC_transporter-like_ATP-bd"/>
</dbReference>
<evidence type="ECO:0000313" key="14">
    <source>
        <dbReference type="EMBL" id="OAG76815.1"/>
    </source>
</evidence>
<keyword evidence="14" id="KW-0378">Hydrolase</keyword>
<dbReference type="InterPro" id="IPR027417">
    <property type="entry name" value="P-loop_NTPase"/>
</dbReference>
<dbReference type="GO" id="GO:0015697">
    <property type="term" value="P:quaternary ammonium group transport"/>
    <property type="evidence" value="ECO:0007669"/>
    <property type="project" value="UniProtKB-ARBA"/>
</dbReference>
<dbReference type="NCBIfam" id="TIGR00969">
    <property type="entry name" value="3a0106s02"/>
    <property type="match status" value="1"/>
</dbReference>
<dbReference type="InterPro" id="IPR035906">
    <property type="entry name" value="MetI-like_sf"/>
</dbReference>
<keyword evidence="5" id="KW-0547">Nucleotide-binding</keyword>
<dbReference type="PATRIC" id="fig|178901.16.peg.2758"/>
<dbReference type="Pfam" id="PF00528">
    <property type="entry name" value="BPD_transp_1"/>
    <property type="match status" value="1"/>
</dbReference>
<evidence type="ECO:0000256" key="5">
    <source>
        <dbReference type="ARBA" id="ARBA00022741"/>
    </source>
</evidence>
<dbReference type="InterPro" id="IPR003593">
    <property type="entry name" value="AAA+_ATPase"/>
</dbReference>
<evidence type="ECO:0000256" key="8">
    <source>
        <dbReference type="ARBA" id="ARBA00023032"/>
    </source>
</evidence>
<dbReference type="GO" id="GO:0016887">
    <property type="term" value="F:ATP hydrolysis activity"/>
    <property type="evidence" value="ECO:0007669"/>
    <property type="project" value="InterPro"/>
</dbReference>
<feature type="transmembrane region" description="Helical" evidence="11">
    <location>
        <begin position="51"/>
        <end position="74"/>
    </location>
</feature>
<dbReference type="Gene3D" id="3.40.50.300">
    <property type="entry name" value="P-loop containing nucleotide triphosphate hydrolases"/>
    <property type="match status" value="1"/>
</dbReference>
<accession>A0A177GBR9</accession>
<evidence type="ECO:0000313" key="15">
    <source>
        <dbReference type="Proteomes" id="UP000077349"/>
    </source>
</evidence>
<dbReference type="Proteomes" id="UP000077349">
    <property type="component" value="Unassembled WGS sequence"/>
</dbReference>
<keyword evidence="9 11" id="KW-0472">Membrane</keyword>
<reference evidence="14 15" key="1">
    <citation type="submission" date="2016-03" db="EMBL/GenBank/DDBJ databases">
        <title>Draft genome sequence of Acetobacter malorum CECT 7742, a strain isolated from strawberry vinegar.</title>
        <authorList>
            <person name="Sainz F."/>
            <person name="Mas A."/>
            <person name="Torija M.J."/>
        </authorList>
    </citation>
    <scope>NUCLEOTIDE SEQUENCE [LARGE SCALE GENOMIC DNA]</scope>
    <source>
        <strain evidence="14 15">CECT 7742</strain>
    </source>
</reference>
<dbReference type="eggNOG" id="COG1118">
    <property type="taxonomic scope" value="Bacteria"/>
</dbReference>
<dbReference type="SUPFAM" id="SSF161098">
    <property type="entry name" value="MetI-like"/>
    <property type="match status" value="1"/>
</dbReference>
<dbReference type="GO" id="GO:0005886">
    <property type="term" value="C:plasma membrane"/>
    <property type="evidence" value="ECO:0007669"/>
    <property type="project" value="UniProtKB-SubCell"/>
</dbReference>
<dbReference type="GO" id="GO:0005524">
    <property type="term" value="F:ATP binding"/>
    <property type="evidence" value="ECO:0007669"/>
    <property type="project" value="UniProtKB-KW"/>
</dbReference>
<dbReference type="PROSITE" id="PS50893">
    <property type="entry name" value="ABC_TRANSPORTER_2"/>
    <property type="match status" value="1"/>
</dbReference>
<dbReference type="EMBL" id="LVHD01000018">
    <property type="protein sequence ID" value="OAG76815.1"/>
    <property type="molecule type" value="Genomic_DNA"/>
</dbReference>
<dbReference type="SUPFAM" id="SSF52540">
    <property type="entry name" value="P-loop containing nucleoside triphosphate hydrolases"/>
    <property type="match status" value="1"/>
</dbReference>
<dbReference type="FunFam" id="3.40.50.300:FF:000425">
    <property type="entry name" value="Probable ABC transporter, ATP-binding subunit"/>
    <property type="match status" value="1"/>
</dbReference>